<evidence type="ECO:0000256" key="1">
    <source>
        <dbReference type="ARBA" id="ARBA00023002"/>
    </source>
</evidence>
<evidence type="ECO:0000259" key="4">
    <source>
        <dbReference type="Pfam" id="PF08028"/>
    </source>
</evidence>
<dbReference type="PIRSF" id="PIRSF016578">
    <property type="entry name" value="HsaA"/>
    <property type="match status" value="1"/>
</dbReference>
<feature type="domain" description="Acyl-CoA dehydrogenase/oxidase N-terminal" evidence="3">
    <location>
        <begin position="45"/>
        <end position="109"/>
    </location>
</feature>
<dbReference type="Gene3D" id="1.20.140.10">
    <property type="entry name" value="Butyryl-CoA Dehydrogenase, subunit A, domain 3"/>
    <property type="match status" value="1"/>
</dbReference>
<dbReference type="InterPro" id="IPR046373">
    <property type="entry name" value="Acyl-CoA_Oxase/DH_mid-dom_sf"/>
</dbReference>
<dbReference type="InterPro" id="IPR013107">
    <property type="entry name" value="Acyl-CoA_DH_C"/>
</dbReference>
<evidence type="ECO:0000313" key="6">
    <source>
        <dbReference type="Proteomes" id="UP000657385"/>
    </source>
</evidence>
<dbReference type="RefSeq" id="WP_196195117.1">
    <property type="nucleotide sequence ID" value="NZ_JADPRT010000007.1"/>
</dbReference>
<dbReference type="Proteomes" id="UP000657385">
    <property type="component" value="Unassembled WGS sequence"/>
</dbReference>
<evidence type="ECO:0000313" key="5">
    <source>
        <dbReference type="EMBL" id="MBF9069933.1"/>
    </source>
</evidence>
<dbReference type="InterPro" id="IPR013786">
    <property type="entry name" value="AcylCoA_DH/ox_N"/>
</dbReference>
<dbReference type="GO" id="GO:0003995">
    <property type="term" value="F:acyl-CoA dehydrogenase activity"/>
    <property type="evidence" value="ECO:0007669"/>
    <property type="project" value="TreeGrafter"/>
</dbReference>
<proteinExistence type="predicted"/>
<keyword evidence="1" id="KW-0560">Oxidoreductase</keyword>
<dbReference type="GO" id="GO:0050660">
    <property type="term" value="F:flavin adenine dinucleotide binding"/>
    <property type="evidence" value="ECO:0007669"/>
    <property type="project" value="InterPro"/>
</dbReference>
<dbReference type="Pfam" id="PF02771">
    <property type="entry name" value="Acyl-CoA_dh_N"/>
    <property type="match status" value="1"/>
</dbReference>
<gene>
    <name evidence="5" type="ORF">I2501_18075</name>
</gene>
<evidence type="ECO:0000256" key="2">
    <source>
        <dbReference type="SAM" id="MobiDB-lite"/>
    </source>
</evidence>
<dbReference type="SUPFAM" id="SSF56645">
    <property type="entry name" value="Acyl-CoA dehydrogenase NM domain-like"/>
    <property type="match status" value="1"/>
</dbReference>
<organism evidence="5 6">
    <name type="scientific">Streptacidiphilus fuscans</name>
    <dbReference type="NCBI Taxonomy" id="2789292"/>
    <lineage>
        <taxon>Bacteria</taxon>
        <taxon>Bacillati</taxon>
        <taxon>Actinomycetota</taxon>
        <taxon>Actinomycetes</taxon>
        <taxon>Kitasatosporales</taxon>
        <taxon>Streptomycetaceae</taxon>
        <taxon>Streptacidiphilus</taxon>
    </lineage>
</organism>
<dbReference type="EMBL" id="JADPRT010000007">
    <property type="protein sequence ID" value="MBF9069933.1"/>
    <property type="molecule type" value="Genomic_DNA"/>
</dbReference>
<accession>A0A931FDU4</accession>
<dbReference type="SUPFAM" id="SSF47203">
    <property type="entry name" value="Acyl-CoA dehydrogenase C-terminal domain-like"/>
    <property type="match status" value="1"/>
</dbReference>
<reference evidence="5" key="1">
    <citation type="submission" date="2020-11" db="EMBL/GenBank/DDBJ databases">
        <title>Isolation and identification of active actinomycetes.</title>
        <authorList>
            <person name="Yu B."/>
        </authorList>
    </citation>
    <scope>NUCLEOTIDE SEQUENCE</scope>
    <source>
        <strain evidence="5">NEAU-YB345</strain>
    </source>
</reference>
<protein>
    <submittedName>
        <fullName evidence="5">Acyl-CoA/acyl-ACP dehydrogenase</fullName>
    </submittedName>
</protein>
<dbReference type="Pfam" id="PF08028">
    <property type="entry name" value="Acyl-CoA_dh_2"/>
    <property type="match status" value="1"/>
</dbReference>
<name>A0A931FDU4_9ACTN</name>
<comment type="caution">
    <text evidence="5">The sequence shown here is derived from an EMBL/GenBank/DDBJ whole genome shotgun (WGS) entry which is preliminary data.</text>
</comment>
<dbReference type="Gene3D" id="1.10.540.10">
    <property type="entry name" value="Acyl-CoA dehydrogenase/oxidase, N-terminal domain"/>
    <property type="match status" value="1"/>
</dbReference>
<evidence type="ECO:0000259" key="3">
    <source>
        <dbReference type="Pfam" id="PF02771"/>
    </source>
</evidence>
<feature type="domain" description="Acyl-CoA dehydrogenase C-terminal" evidence="4">
    <location>
        <begin position="253"/>
        <end position="374"/>
    </location>
</feature>
<dbReference type="InterPro" id="IPR036250">
    <property type="entry name" value="AcylCo_DH-like_C"/>
</dbReference>
<dbReference type="AlphaFoldDB" id="A0A931FDU4"/>
<dbReference type="InterPro" id="IPR037069">
    <property type="entry name" value="AcylCoA_DH/ox_N_sf"/>
</dbReference>
<dbReference type="InterPro" id="IPR009100">
    <property type="entry name" value="AcylCoA_DH/oxidase_NM_dom_sf"/>
</dbReference>
<feature type="compositionally biased region" description="Low complexity" evidence="2">
    <location>
        <begin position="1"/>
        <end position="23"/>
    </location>
</feature>
<dbReference type="PANTHER" id="PTHR43884:SF12">
    <property type="entry name" value="ISOVALERYL-COA DEHYDROGENASE, MITOCHONDRIAL-RELATED"/>
    <property type="match status" value="1"/>
</dbReference>
<dbReference type="PANTHER" id="PTHR43884">
    <property type="entry name" value="ACYL-COA DEHYDROGENASE"/>
    <property type="match status" value="1"/>
</dbReference>
<feature type="region of interest" description="Disordered" evidence="2">
    <location>
        <begin position="1"/>
        <end position="25"/>
    </location>
</feature>
<sequence length="396" mass="41652">MTPNRTTSSTPSSTSTRRAPSSSGAAQAEMLARVMAALPRVVDLLAARAEEQDREADFPYQGVETLHAAGLLTVTVAERHGGPAAGLAQTVGLLAALGSGDPSVALLAAETLLVHAAEDRSPRWPSGAYQALLAESKRGPALAGTLRSRSGVRAERTADGWQLTGHEPSVPGAEALHWMTVEAVVAEDRSAATFLLPGDAPGLIIEPGTEQFGLRARAVQDVGFEDVVLDDEARLEARLAASSRWDEAARRLAVAAVAVGVASSARAWLRRSIKELPLAELGRLEVELAESEELLTALARSLDAADPVGDPHEDLNEAPSVDRNAGASDATRRVALLAPRVAERALGIVRHCVDLSGAQGLTRGWPLERQLRDAVSLRALLPREDVLLAEAGRSLG</sequence>
<dbReference type="Gene3D" id="2.40.110.10">
    <property type="entry name" value="Butyryl-CoA Dehydrogenase, subunit A, domain 2"/>
    <property type="match status" value="1"/>
</dbReference>
<keyword evidence="6" id="KW-1185">Reference proteome</keyword>